<accession>C1A8V9</accession>
<dbReference type="KEGG" id="gau:GAU_1627"/>
<reference evidence="3" key="1">
    <citation type="submission" date="2006-03" db="EMBL/GenBank/DDBJ databases">
        <title>Complete genome sequence of Gemmatimonas aurantiaca T-27 that represents a novel phylum Gemmatimonadetes.</title>
        <authorList>
            <person name="Takasaki K."/>
            <person name="Ichikawa N."/>
            <person name="Miura H."/>
            <person name="Matsushita S."/>
            <person name="Watanabe Y."/>
            <person name="Oguchi A."/>
            <person name="Ankai A."/>
            <person name="Yashiro I."/>
            <person name="Takahashi M."/>
            <person name="Terui Y."/>
            <person name="Fukui S."/>
            <person name="Yokoyama H."/>
            <person name="Tanikawa S."/>
            <person name="Hanada S."/>
            <person name="Kamagata Y."/>
            <person name="Fujita N."/>
        </authorList>
    </citation>
    <scope>NUCLEOTIDE SEQUENCE [LARGE SCALE GENOMIC DNA]</scope>
    <source>
        <strain evidence="3">T-27 / DSM 14586 / JCM 11422 / NBRC 100505</strain>
    </source>
</reference>
<evidence type="ECO:0000313" key="3">
    <source>
        <dbReference type="Proteomes" id="UP000002209"/>
    </source>
</evidence>
<proteinExistence type="predicted"/>
<keyword evidence="3" id="KW-1185">Reference proteome</keyword>
<dbReference type="EMBL" id="AP009153">
    <property type="protein sequence ID" value="BAH38669.1"/>
    <property type="molecule type" value="Genomic_DNA"/>
</dbReference>
<gene>
    <name evidence="2" type="ordered locus">GAU_1627</name>
</gene>
<sequence length="188" mass="20215">MRRTLSLVLTLVALVATAPASIEAQLRPSIEAELLVLWPNLDDRYINSRWLHGAVGVSTPIVRGTRLSWVGSAQIAGKLAGSGEDLDCMMAEGHTGCVGHMDVSPRGALLTGVAYHDQSIILRLQGGVARYHREWGGAKNAPQARVDIIFPPRSKVGLTISAAHAWFGDHLGQTLRMSAFGVGMRFVP</sequence>
<evidence type="ECO:0000256" key="1">
    <source>
        <dbReference type="SAM" id="SignalP"/>
    </source>
</evidence>
<keyword evidence="1" id="KW-0732">Signal</keyword>
<dbReference type="HOGENOM" id="CLU_1439201_0_0_0"/>
<feature type="chain" id="PRO_5002906623" evidence="1">
    <location>
        <begin position="21"/>
        <end position="188"/>
    </location>
</feature>
<feature type="signal peptide" evidence="1">
    <location>
        <begin position="1"/>
        <end position="20"/>
    </location>
</feature>
<dbReference type="RefSeq" id="WP_012683116.1">
    <property type="nucleotide sequence ID" value="NC_012489.1"/>
</dbReference>
<dbReference type="AlphaFoldDB" id="C1A8V9"/>
<dbReference type="Proteomes" id="UP000002209">
    <property type="component" value="Chromosome"/>
</dbReference>
<evidence type="ECO:0000313" key="2">
    <source>
        <dbReference type="EMBL" id="BAH38669.1"/>
    </source>
</evidence>
<organism evidence="2 3">
    <name type="scientific">Gemmatimonas aurantiaca (strain DSM 14586 / JCM 11422 / NBRC 100505 / T-27)</name>
    <dbReference type="NCBI Taxonomy" id="379066"/>
    <lineage>
        <taxon>Bacteria</taxon>
        <taxon>Pseudomonadati</taxon>
        <taxon>Gemmatimonadota</taxon>
        <taxon>Gemmatimonadia</taxon>
        <taxon>Gemmatimonadales</taxon>
        <taxon>Gemmatimonadaceae</taxon>
        <taxon>Gemmatimonas</taxon>
    </lineage>
</organism>
<name>C1A8V9_GEMAT</name>
<protein>
    <submittedName>
        <fullName evidence="2">Uncharacterized protein</fullName>
    </submittedName>
</protein>